<sequence>MHRICHICLILFVAFKTGSCQEKAQEKTKGQELVYSESDFLENVGKSPHFVMFYAPWCGHCQRLTPIWSKLSEDINPNDAIDMKFAKVDCTGETKLCSDEGVLGYPTLKLYRPDQETVRYTGGRDIESLRRFAISSDESTPDAVQQEALTHNDGLYDITAESFDEHVSKGDHFIKFFAPWCGHCKRMEPTWVDLAKAHIPSTDMTEDVKIGRIDCTAHGSICSSHGVKGYPTLLWFNNGKLSKKYQGSRDLKSFETFITEMKELPRPDPESKEEVVEAPSPTQAKEPEEDKKTSAVIELEENNFDFHTAVDVTFIKFYAPWCGFCKRLAPIWDKLSYETFPGSLNVEIAKVDCTGNGDLCQKYEVQGYPTLLLFKDGEKISKFTGSRNLEDMKDFVINTINALPSQEKDEL</sequence>
<dbReference type="InterPro" id="IPR051063">
    <property type="entry name" value="PDI"/>
</dbReference>
<dbReference type="Gene3D" id="3.40.30.10">
    <property type="entry name" value="Glutaredoxin"/>
    <property type="match status" value="3"/>
</dbReference>
<dbReference type="GO" id="GO:0003756">
    <property type="term" value="F:protein disulfide isomerase activity"/>
    <property type="evidence" value="ECO:0007669"/>
    <property type="project" value="TreeGrafter"/>
</dbReference>
<dbReference type="AlphaFoldDB" id="A0A6F9DVB3"/>
<dbReference type="PANTHER" id="PTHR45672:SF3">
    <property type="entry name" value="THIOREDOXIN DOMAIN-CONTAINING PROTEIN 5"/>
    <property type="match status" value="1"/>
</dbReference>
<evidence type="ECO:0000256" key="4">
    <source>
        <dbReference type="SAM" id="SignalP"/>
    </source>
</evidence>
<evidence type="ECO:0000256" key="2">
    <source>
        <dbReference type="ARBA" id="ARBA00022729"/>
    </source>
</evidence>
<dbReference type="Pfam" id="PF00085">
    <property type="entry name" value="Thioredoxin"/>
    <property type="match status" value="3"/>
</dbReference>
<gene>
    <name evidence="6" type="primary">Txndc5</name>
</gene>
<feature type="chain" id="PRO_5026262466" evidence="4">
    <location>
        <begin position="21"/>
        <end position="411"/>
    </location>
</feature>
<feature type="domain" description="Thioredoxin" evidence="5">
    <location>
        <begin position="274"/>
        <end position="401"/>
    </location>
</feature>
<dbReference type="PROSITE" id="PS00194">
    <property type="entry name" value="THIOREDOXIN_1"/>
    <property type="match status" value="2"/>
</dbReference>
<dbReference type="PANTHER" id="PTHR45672">
    <property type="entry name" value="PROTEIN DISULFIDE-ISOMERASE C17H9.14C-RELATED"/>
    <property type="match status" value="1"/>
</dbReference>
<evidence type="ECO:0000256" key="1">
    <source>
        <dbReference type="ARBA" id="ARBA00006347"/>
    </source>
</evidence>
<protein>
    <submittedName>
        <fullName evidence="6">Thioredoxin domain-containing protein 5</fullName>
    </submittedName>
</protein>
<proteinExistence type="evidence at transcript level"/>
<dbReference type="PROSITE" id="PS51352">
    <property type="entry name" value="THIOREDOXIN_2"/>
    <property type="match status" value="3"/>
</dbReference>
<evidence type="ECO:0000313" key="6">
    <source>
        <dbReference type="EMBL" id="CAB3267397.1"/>
    </source>
</evidence>
<feature type="compositionally biased region" description="Basic and acidic residues" evidence="3">
    <location>
        <begin position="263"/>
        <end position="275"/>
    </location>
</feature>
<feature type="signal peptide" evidence="4">
    <location>
        <begin position="1"/>
        <end position="20"/>
    </location>
</feature>
<name>A0A6F9DVB3_9ASCI</name>
<feature type="domain" description="Thioredoxin" evidence="5">
    <location>
        <begin position="134"/>
        <end position="263"/>
    </location>
</feature>
<reference evidence="6" key="1">
    <citation type="submission" date="2020-04" db="EMBL/GenBank/DDBJ databases">
        <authorList>
            <person name="Neveu A P."/>
        </authorList>
    </citation>
    <scope>NUCLEOTIDE SEQUENCE</scope>
    <source>
        <tissue evidence="6">Whole embryo</tissue>
    </source>
</reference>
<comment type="similarity">
    <text evidence="1">Belongs to the protein disulfide isomerase family.</text>
</comment>
<dbReference type="SUPFAM" id="SSF52833">
    <property type="entry name" value="Thioredoxin-like"/>
    <property type="match status" value="3"/>
</dbReference>
<keyword evidence="2 4" id="KW-0732">Signal</keyword>
<dbReference type="PRINTS" id="PR00421">
    <property type="entry name" value="THIOREDOXIN"/>
</dbReference>
<evidence type="ECO:0000259" key="5">
    <source>
        <dbReference type="PROSITE" id="PS51352"/>
    </source>
</evidence>
<feature type="domain" description="Thioredoxin" evidence="5">
    <location>
        <begin position="14"/>
        <end position="132"/>
    </location>
</feature>
<dbReference type="GO" id="GO:0005783">
    <property type="term" value="C:endoplasmic reticulum"/>
    <property type="evidence" value="ECO:0007669"/>
    <property type="project" value="TreeGrafter"/>
</dbReference>
<dbReference type="GO" id="GO:0006457">
    <property type="term" value="P:protein folding"/>
    <property type="evidence" value="ECO:0007669"/>
    <property type="project" value="TreeGrafter"/>
</dbReference>
<evidence type="ECO:0000256" key="3">
    <source>
        <dbReference type="SAM" id="MobiDB-lite"/>
    </source>
</evidence>
<dbReference type="InterPro" id="IPR036249">
    <property type="entry name" value="Thioredoxin-like_sf"/>
</dbReference>
<dbReference type="EMBL" id="LR791535">
    <property type="protein sequence ID" value="CAB3267397.1"/>
    <property type="molecule type" value="mRNA"/>
</dbReference>
<dbReference type="InterPro" id="IPR017937">
    <property type="entry name" value="Thioredoxin_CS"/>
</dbReference>
<accession>A0A6F9DVB3</accession>
<organism evidence="6">
    <name type="scientific">Phallusia mammillata</name>
    <dbReference type="NCBI Taxonomy" id="59560"/>
    <lineage>
        <taxon>Eukaryota</taxon>
        <taxon>Metazoa</taxon>
        <taxon>Chordata</taxon>
        <taxon>Tunicata</taxon>
        <taxon>Ascidiacea</taxon>
        <taxon>Phlebobranchia</taxon>
        <taxon>Ascidiidae</taxon>
        <taxon>Phallusia</taxon>
    </lineage>
</organism>
<dbReference type="InterPro" id="IPR013766">
    <property type="entry name" value="Thioredoxin_domain"/>
</dbReference>
<feature type="region of interest" description="Disordered" evidence="3">
    <location>
        <begin position="263"/>
        <end position="292"/>
    </location>
</feature>